<dbReference type="SMART" id="SM00544">
    <property type="entry name" value="MA3"/>
    <property type="match status" value="1"/>
</dbReference>
<dbReference type="InterPro" id="IPR003891">
    <property type="entry name" value="Initiation_fac_eIF4g_MI"/>
</dbReference>
<keyword evidence="8" id="KW-1185">Reference proteome</keyword>
<evidence type="ECO:0000256" key="2">
    <source>
        <dbReference type="ARBA" id="ARBA00022664"/>
    </source>
</evidence>
<evidence type="ECO:0000256" key="3">
    <source>
        <dbReference type="ARBA" id="ARBA00023187"/>
    </source>
</evidence>
<evidence type="ECO:0000313" key="8">
    <source>
        <dbReference type="Proteomes" id="UP000593567"/>
    </source>
</evidence>
<dbReference type="PANTHER" id="PTHR18034">
    <property type="entry name" value="CELL CYCLE CONTROL PROTEIN CWF22-RELATED"/>
    <property type="match status" value="1"/>
</dbReference>
<dbReference type="Proteomes" id="UP000593567">
    <property type="component" value="Unassembled WGS sequence"/>
</dbReference>
<dbReference type="Pfam" id="PF02847">
    <property type="entry name" value="MA3"/>
    <property type="match status" value="1"/>
</dbReference>
<dbReference type="OrthoDB" id="1924287at2759"/>
<protein>
    <submittedName>
        <fullName evidence="7">Ncm</fullName>
    </submittedName>
</protein>
<evidence type="ECO:0000259" key="6">
    <source>
        <dbReference type="PROSITE" id="PS51366"/>
    </source>
</evidence>
<gene>
    <name evidence="7" type="ORF">EB796_002882</name>
</gene>
<name>A0A7J7KL39_BUGNE</name>
<keyword evidence="4" id="KW-0539">Nucleus</keyword>
<feature type="region of interest" description="Disordered" evidence="5">
    <location>
        <begin position="85"/>
        <end position="104"/>
    </location>
</feature>
<dbReference type="GO" id="GO:0071013">
    <property type="term" value="C:catalytic step 2 spliceosome"/>
    <property type="evidence" value="ECO:0007669"/>
    <property type="project" value="TreeGrafter"/>
</dbReference>
<dbReference type="PANTHER" id="PTHR18034:SF3">
    <property type="entry name" value="PRE-MRNA-SPLICING FACTOR CWC22 HOMOLOG"/>
    <property type="match status" value="1"/>
</dbReference>
<organism evidence="7 8">
    <name type="scientific">Bugula neritina</name>
    <name type="common">Brown bryozoan</name>
    <name type="synonym">Sertularia neritina</name>
    <dbReference type="NCBI Taxonomy" id="10212"/>
    <lineage>
        <taxon>Eukaryota</taxon>
        <taxon>Metazoa</taxon>
        <taxon>Spiralia</taxon>
        <taxon>Lophotrochozoa</taxon>
        <taxon>Bryozoa</taxon>
        <taxon>Gymnolaemata</taxon>
        <taxon>Cheilostomatida</taxon>
        <taxon>Flustrina</taxon>
        <taxon>Buguloidea</taxon>
        <taxon>Bugulidae</taxon>
        <taxon>Bugula</taxon>
    </lineage>
</organism>
<comment type="subcellular location">
    <subcellularLocation>
        <location evidence="1">Nucleus</location>
    </subcellularLocation>
</comment>
<evidence type="ECO:0000313" key="7">
    <source>
        <dbReference type="EMBL" id="KAF6038811.1"/>
    </source>
</evidence>
<dbReference type="AlphaFoldDB" id="A0A7J7KL39"/>
<dbReference type="Gene3D" id="1.25.40.180">
    <property type="match status" value="1"/>
</dbReference>
<dbReference type="InterPro" id="IPR050781">
    <property type="entry name" value="CWC22_splicing_factor"/>
</dbReference>
<dbReference type="GO" id="GO:0003723">
    <property type="term" value="F:RNA binding"/>
    <property type="evidence" value="ECO:0007669"/>
    <property type="project" value="TreeGrafter"/>
</dbReference>
<accession>A0A7J7KL39</accession>
<dbReference type="PROSITE" id="PS51366">
    <property type="entry name" value="MI"/>
    <property type="match status" value="1"/>
</dbReference>
<feature type="domain" description="MI" evidence="6">
    <location>
        <begin position="162"/>
        <end position="278"/>
    </location>
</feature>
<dbReference type="EMBL" id="VXIV02000347">
    <property type="protein sequence ID" value="KAF6038811.1"/>
    <property type="molecule type" value="Genomic_DNA"/>
</dbReference>
<comment type="caution">
    <text evidence="7">The sequence shown here is derived from an EMBL/GenBank/DDBJ whole genome shotgun (WGS) entry which is preliminary data.</text>
</comment>
<proteinExistence type="predicted"/>
<evidence type="ECO:0000256" key="4">
    <source>
        <dbReference type="ARBA" id="ARBA00023242"/>
    </source>
</evidence>
<keyword evidence="2" id="KW-0507">mRNA processing</keyword>
<dbReference type="GO" id="GO:0000398">
    <property type="term" value="P:mRNA splicing, via spliceosome"/>
    <property type="evidence" value="ECO:0007669"/>
    <property type="project" value="TreeGrafter"/>
</dbReference>
<keyword evidence="3" id="KW-0508">mRNA splicing</keyword>
<sequence length="294" mass="33988">MIEVMFQVRKDRFKDHVAVVDGLMLVEEDDQFTHLLSWMKSLMERIYLVSRLRHAIVCIDVFKIDSEYQENEEKYKEIKSELIGDADSDGSKSSDSGSDDASDSSEAGSLKVYNDFQCQVSLYFTLLEILRVMMLLCNLVVEEEEEEAKQTIIDQTETNLVGLRRTIYLTLQSSLDYEEAAHKLLKLNLKPGQEVELCNMILDCSAQQRTYEKFYGLLAQRFCMLNKIYVEKFEEMFMTQYETCHRLDATKLRNVSKFFAHLLHTDAISWGVLQVCCTLVSCTVVCRTVLCCTI</sequence>
<reference evidence="7" key="1">
    <citation type="submission" date="2020-06" db="EMBL/GenBank/DDBJ databases">
        <title>Draft genome of Bugula neritina, a colonial animal packing powerful symbionts and potential medicines.</title>
        <authorList>
            <person name="Rayko M."/>
        </authorList>
    </citation>
    <scope>NUCLEOTIDE SEQUENCE [LARGE SCALE GENOMIC DNA]</scope>
    <source>
        <strain evidence="7">Kwan_BN1</strain>
    </source>
</reference>
<evidence type="ECO:0000256" key="1">
    <source>
        <dbReference type="ARBA" id="ARBA00004123"/>
    </source>
</evidence>
<evidence type="ECO:0000256" key="5">
    <source>
        <dbReference type="SAM" id="MobiDB-lite"/>
    </source>
</evidence>